<protein>
    <submittedName>
        <fullName evidence="9">Multiple sugar transport system permease protein</fullName>
    </submittedName>
</protein>
<gene>
    <name evidence="9" type="ORF">H171_1567</name>
</gene>
<keyword evidence="2 7" id="KW-0813">Transport</keyword>
<dbReference type="InterPro" id="IPR035906">
    <property type="entry name" value="MetI-like_sf"/>
</dbReference>
<evidence type="ECO:0000259" key="8">
    <source>
        <dbReference type="PROSITE" id="PS50928"/>
    </source>
</evidence>
<organism evidence="9 10">
    <name type="scientific">[Clostridium] celerecrescens 18A</name>
    <dbReference type="NCBI Taxonomy" id="1286362"/>
    <lineage>
        <taxon>Bacteria</taxon>
        <taxon>Bacillati</taxon>
        <taxon>Bacillota</taxon>
        <taxon>Clostridia</taxon>
        <taxon>Lachnospirales</taxon>
        <taxon>Lachnospiraceae</taxon>
        <taxon>Lacrimispora</taxon>
    </lineage>
</organism>
<keyword evidence="4 7" id="KW-0812">Transmembrane</keyword>
<keyword evidence="6 7" id="KW-0472">Membrane</keyword>
<evidence type="ECO:0000313" key="9">
    <source>
        <dbReference type="EMBL" id="PJJ28079.1"/>
    </source>
</evidence>
<keyword evidence="3" id="KW-1003">Cell membrane</keyword>
<dbReference type="OrthoDB" id="42781at2"/>
<feature type="transmembrane region" description="Helical" evidence="7">
    <location>
        <begin position="17"/>
        <end position="39"/>
    </location>
</feature>
<dbReference type="InterPro" id="IPR000515">
    <property type="entry name" value="MetI-like"/>
</dbReference>
<dbReference type="PANTHER" id="PTHR43227:SF11">
    <property type="entry name" value="BLL4140 PROTEIN"/>
    <property type="match status" value="1"/>
</dbReference>
<dbReference type="EMBL" id="PGET01000001">
    <property type="protein sequence ID" value="PJJ28079.1"/>
    <property type="molecule type" value="Genomic_DNA"/>
</dbReference>
<evidence type="ECO:0000256" key="2">
    <source>
        <dbReference type="ARBA" id="ARBA00022448"/>
    </source>
</evidence>
<evidence type="ECO:0000256" key="7">
    <source>
        <dbReference type="RuleBase" id="RU363032"/>
    </source>
</evidence>
<comment type="caution">
    <text evidence="9">The sequence shown here is derived from an EMBL/GenBank/DDBJ whole genome shotgun (WGS) entry which is preliminary data.</text>
</comment>
<dbReference type="PROSITE" id="PS50928">
    <property type="entry name" value="ABC_TM1"/>
    <property type="match status" value="1"/>
</dbReference>
<name>A0A2M8Z3R2_9FIRM</name>
<evidence type="ECO:0000256" key="3">
    <source>
        <dbReference type="ARBA" id="ARBA00022475"/>
    </source>
</evidence>
<dbReference type="InterPro" id="IPR050809">
    <property type="entry name" value="UgpAE/MalFG_permease"/>
</dbReference>
<dbReference type="Pfam" id="PF00528">
    <property type="entry name" value="BPD_transp_1"/>
    <property type="match status" value="1"/>
</dbReference>
<evidence type="ECO:0000313" key="10">
    <source>
        <dbReference type="Proteomes" id="UP000231092"/>
    </source>
</evidence>
<evidence type="ECO:0000256" key="5">
    <source>
        <dbReference type="ARBA" id="ARBA00022989"/>
    </source>
</evidence>
<feature type="transmembrane region" description="Helical" evidence="7">
    <location>
        <begin position="110"/>
        <end position="133"/>
    </location>
</feature>
<dbReference type="AlphaFoldDB" id="A0A2M8Z3R2"/>
<reference evidence="9 10" key="1">
    <citation type="submission" date="2017-11" db="EMBL/GenBank/DDBJ databases">
        <title>Understudied soil microbes with underappreciated capabilities: Untangling the Clostridium saccharolyticum group.</title>
        <authorList>
            <person name="Leschine S."/>
        </authorList>
    </citation>
    <scope>NUCLEOTIDE SEQUENCE [LARGE SCALE GENOMIC DNA]</scope>
    <source>
        <strain evidence="9 10">18A</strain>
    </source>
</reference>
<feature type="transmembrane region" description="Helical" evidence="7">
    <location>
        <begin position="258"/>
        <end position="283"/>
    </location>
</feature>
<comment type="similarity">
    <text evidence="7">Belongs to the binding-protein-dependent transport system permease family.</text>
</comment>
<dbReference type="RefSeq" id="WP_100304617.1">
    <property type="nucleotide sequence ID" value="NZ_PGET01000001.1"/>
</dbReference>
<keyword evidence="9" id="KW-0762">Sugar transport</keyword>
<dbReference type="CDD" id="cd06261">
    <property type="entry name" value="TM_PBP2"/>
    <property type="match status" value="1"/>
</dbReference>
<evidence type="ECO:0000256" key="6">
    <source>
        <dbReference type="ARBA" id="ARBA00023136"/>
    </source>
</evidence>
<dbReference type="Gene3D" id="1.10.3720.10">
    <property type="entry name" value="MetI-like"/>
    <property type="match status" value="1"/>
</dbReference>
<feature type="transmembrane region" description="Helical" evidence="7">
    <location>
        <begin position="77"/>
        <end position="98"/>
    </location>
</feature>
<feature type="domain" description="ABC transmembrane type-1" evidence="8">
    <location>
        <begin position="73"/>
        <end position="284"/>
    </location>
</feature>
<feature type="transmembrane region" description="Helical" evidence="7">
    <location>
        <begin position="153"/>
        <end position="179"/>
    </location>
</feature>
<proteinExistence type="inferred from homology"/>
<dbReference type="GO" id="GO:0005886">
    <property type="term" value="C:plasma membrane"/>
    <property type="evidence" value="ECO:0007669"/>
    <property type="project" value="UniProtKB-SubCell"/>
</dbReference>
<evidence type="ECO:0000256" key="4">
    <source>
        <dbReference type="ARBA" id="ARBA00022692"/>
    </source>
</evidence>
<evidence type="ECO:0000256" key="1">
    <source>
        <dbReference type="ARBA" id="ARBA00004651"/>
    </source>
</evidence>
<dbReference type="GO" id="GO:0055085">
    <property type="term" value="P:transmembrane transport"/>
    <property type="evidence" value="ECO:0007669"/>
    <property type="project" value="InterPro"/>
</dbReference>
<dbReference type="Proteomes" id="UP000231092">
    <property type="component" value="Unassembled WGS sequence"/>
</dbReference>
<dbReference type="PANTHER" id="PTHR43227">
    <property type="entry name" value="BLL4140 PROTEIN"/>
    <property type="match status" value="1"/>
</dbReference>
<dbReference type="SUPFAM" id="SSF161098">
    <property type="entry name" value="MetI-like"/>
    <property type="match status" value="1"/>
</dbReference>
<sequence>MARTIETKNKKIYWKDYLYILPAVLFIGIFFVSSIFYTVRLSFFEWDGFSKMTFKGLDNYINLFQDKNFKTSVMNTFIWVVSSMVTSVLVPLLFAILITRSSALTLFKNIFYFPTALSGTVGGLIMATLLSTYGLPQIFLWLGKPELARDWLAIPYVNTFIMILTGVWQGIGLNMLLFISGIRNMDSSPIEAAKIEGAGSIKLYTKVILPLLKPTIIVVLLMALVNSFKVFDGIWVMTKGGPYRTSETLALTMYEESFIYNNFGVGAAVAVVLTIVILIVSYFNIRNTFKED</sequence>
<keyword evidence="5 7" id="KW-1133">Transmembrane helix</keyword>
<comment type="subcellular location">
    <subcellularLocation>
        <location evidence="1 7">Cell membrane</location>
        <topology evidence="1 7">Multi-pass membrane protein</topology>
    </subcellularLocation>
</comment>
<accession>A0A2M8Z3R2</accession>
<dbReference type="SUPFAM" id="SSF160964">
    <property type="entry name" value="MalF N-terminal region-like"/>
    <property type="match status" value="1"/>
</dbReference>